<accession>A0AAF0UHP8</accession>
<reference evidence="1" key="1">
    <citation type="submission" date="2023-08" db="EMBL/GenBank/DDBJ databases">
        <title>A de novo genome assembly of Solanum verrucosum Schlechtendal, a Mexican diploid species geographically isolated from the other diploid A-genome species in potato relatives.</title>
        <authorList>
            <person name="Hosaka K."/>
        </authorList>
    </citation>
    <scope>NUCLEOTIDE SEQUENCE</scope>
    <source>
        <tissue evidence="1">Young leaves</tissue>
    </source>
</reference>
<dbReference type="Proteomes" id="UP001234989">
    <property type="component" value="Chromosome 9"/>
</dbReference>
<dbReference type="AlphaFoldDB" id="A0AAF0UHP8"/>
<protein>
    <submittedName>
        <fullName evidence="1">Uncharacterized protein</fullName>
    </submittedName>
</protein>
<evidence type="ECO:0000313" key="2">
    <source>
        <dbReference type="Proteomes" id="UP001234989"/>
    </source>
</evidence>
<dbReference type="EMBL" id="CP133620">
    <property type="protein sequence ID" value="WMV45658.1"/>
    <property type="molecule type" value="Genomic_DNA"/>
</dbReference>
<organism evidence="1 2">
    <name type="scientific">Solanum verrucosum</name>
    <dbReference type="NCBI Taxonomy" id="315347"/>
    <lineage>
        <taxon>Eukaryota</taxon>
        <taxon>Viridiplantae</taxon>
        <taxon>Streptophyta</taxon>
        <taxon>Embryophyta</taxon>
        <taxon>Tracheophyta</taxon>
        <taxon>Spermatophyta</taxon>
        <taxon>Magnoliopsida</taxon>
        <taxon>eudicotyledons</taxon>
        <taxon>Gunneridae</taxon>
        <taxon>Pentapetalae</taxon>
        <taxon>asterids</taxon>
        <taxon>lamiids</taxon>
        <taxon>Solanales</taxon>
        <taxon>Solanaceae</taxon>
        <taxon>Solanoideae</taxon>
        <taxon>Solaneae</taxon>
        <taxon>Solanum</taxon>
    </lineage>
</organism>
<gene>
    <name evidence="1" type="ORF">MTR67_039043</name>
</gene>
<evidence type="ECO:0000313" key="1">
    <source>
        <dbReference type="EMBL" id="WMV45658.1"/>
    </source>
</evidence>
<proteinExistence type="predicted"/>
<sequence length="46" mass="5632">MHGHYLSIKEQRQLKERRNEDLRIAKPIRRVAKRSYPRLLFQCAKP</sequence>
<keyword evidence="2" id="KW-1185">Reference proteome</keyword>
<name>A0AAF0UHP8_SOLVR</name>